<feature type="chain" id="PRO_5043098400" description="Carboxypeptidase" evidence="10">
    <location>
        <begin position="26"/>
        <end position="419"/>
    </location>
</feature>
<dbReference type="EMBL" id="JBEDUW010000003">
    <property type="protein sequence ID" value="KAK9936316.1"/>
    <property type="molecule type" value="Genomic_DNA"/>
</dbReference>
<proteinExistence type="inferred from homology"/>
<comment type="caution">
    <text evidence="11">The sequence shown here is derived from an EMBL/GenBank/DDBJ whole genome shotgun (WGS) entry which is preliminary data.</text>
</comment>
<evidence type="ECO:0000256" key="9">
    <source>
        <dbReference type="ARBA" id="ARBA00023180"/>
    </source>
</evidence>
<dbReference type="GO" id="GO:0006508">
    <property type="term" value="P:proteolysis"/>
    <property type="evidence" value="ECO:0007669"/>
    <property type="project" value="UniProtKB-KW"/>
</dbReference>
<evidence type="ECO:0000256" key="7">
    <source>
        <dbReference type="ARBA" id="ARBA00022801"/>
    </source>
</evidence>
<keyword evidence="3" id="KW-0964">Secreted</keyword>
<dbReference type="PANTHER" id="PTHR11802:SF15">
    <property type="entry name" value="SERINE CARBOXYPEPTIDASE-LIKE 32"/>
    <property type="match status" value="1"/>
</dbReference>
<comment type="subcellular location">
    <subcellularLocation>
        <location evidence="1">Secreted</location>
    </subcellularLocation>
</comment>
<dbReference type="InterPro" id="IPR029058">
    <property type="entry name" value="AB_hydrolase_fold"/>
</dbReference>
<dbReference type="Pfam" id="PF00450">
    <property type="entry name" value="Peptidase_S10"/>
    <property type="match status" value="2"/>
</dbReference>
<dbReference type="FunFam" id="3.40.50.12670:FF:000002">
    <property type="entry name" value="Carboxypeptidase"/>
    <property type="match status" value="1"/>
</dbReference>
<dbReference type="Proteomes" id="UP001457282">
    <property type="component" value="Unassembled WGS sequence"/>
</dbReference>
<evidence type="ECO:0000256" key="3">
    <source>
        <dbReference type="ARBA" id="ARBA00022525"/>
    </source>
</evidence>
<dbReference type="PROSITE" id="PS00131">
    <property type="entry name" value="CARBOXYPEPT_SER_SER"/>
    <property type="match status" value="1"/>
</dbReference>
<dbReference type="Gene3D" id="6.10.250.940">
    <property type="match status" value="1"/>
</dbReference>
<evidence type="ECO:0000313" key="12">
    <source>
        <dbReference type="Proteomes" id="UP001457282"/>
    </source>
</evidence>
<dbReference type="AlphaFoldDB" id="A0AAW1XHH6"/>
<dbReference type="PANTHER" id="PTHR11802">
    <property type="entry name" value="SERINE PROTEASE FAMILY S10 SERINE CARBOXYPEPTIDASE"/>
    <property type="match status" value="1"/>
</dbReference>
<dbReference type="GO" id="GO:0005773">
    <property type="term" value="C:vacuole"/>
    <property type="evidence" value="ECO:0007669"/>
    <property type="project" value="TreeGrafter"/>
</dbReference>
<dbReference type="Gene3D" id="3.40.50.11320">
    <property type="match status" value="1"/>
</dbReference>
<keyword evidence="8" id="KW-1015">Disulfide bond</keyword>
<protein>
    <recommendedName>
        <fullName evidence="10">Carboxypeptidase</fullName>
        <ecNumber evidence="10">3.4.16.-</ecNumber>
    </recommendedName>
</protein>
<gene>
    <name evidence="11" type="ORF">M0R45_013164</name>
</gene>
<dbReference type="EC" id="3.4.16.-" evidence="10"/>
<keyword evidence="5 10" id="KW-0645">Protease</keyword>
<organism evidence="11 12">
    <name type="scientific">Rubus argutus</name>
    <name type="common">Southern blackberry</name>
    <dbReference type="NCBI Taxonomy" id="59490"/>
    <lineage>
        <taxon>Eukaryota</taxon>
        <taxon>Viridiplantae</taxon>
        <taxon>Streptophyta</taxon>
        <taxon>Embryophyta</taxon>
        <taxon>Tracheophyta</taxon>
        <taxon>Spermatophyta</taxon>
        <taxon>Magnoliopsida</taxon>
        <taxon>eudicotyledons</taxon>
        <taxon>Gunneridae</taxon>
        <taxon>Pentapetalae</taxon>
        <taxon>rosids</taxon>
        <taxon>fabids</taxon>
        <taxon>Rosales</taxon>
        <taxon>Rosaceae</taxon>
        <taxon>Rosoideae</taxon>
        <taxon>Rosoideae incertae sedis</taxon>
        <taxon>Rubus</taxon>
    </lineage>
</organism>
<keyword evidence="12" id="KW-1185">Reference proteome</keyword>
<keyword evidence="7 10" id="KW-0378">Hydrolase</keyword>
<evidence type="ECO:0000313" key="11">
    <source>
        <dbReference type="EMBL" id="KAK9936316.1"/>
    </source>
</evidence>
<evidence type="ECO:0000256" key="8">
    <source>
        <dbReference type="ARBA" id="ARBA00023157"/>
    </source>
</evidence>
<comment type="similarity">
    <text evidence="2 10">Belongs to the peptidase S10 family.</text>
</comment>
<evidence type="ECO:0000256" key="1">
    <source>
        <dbReference type="ARBA" id="ARBA00004613"/>
    </source>
</evidence>
<dbReference type="Gene3D" id="3.40.50.1820">
    <property type="entry name" value="alpha/beta hydrolase"/>
    <property type="match status" value="1"/>
</dbReference>
<dbReference type="PRINTS" id="PR00724">
    <property type="entry name" value="CRBOXYPTASEC"/>
</dbReference>
<keyword evidence="9" id="KW-0325">Glycoprotein</keyword>
<dbReference type="GO" id="GO:0005576">
    <property type="term" value="C:extracellular region"/>
    <property type="evidence" value="ECO:0007669"/>
    <property type="project" value="UniProtKB-SubCell"/>
</dbReference>
<reference evidence="11 12" key="1">
    <citation type="journal article" date="2023" name="G3 (Bethesda)">
        <title>A chromosome-length genome assembly and annotation of blackberry (Rubus argutus, cv. 'Hillquist').</title>
        <authorList>
            <person name="Bruna T."/>
            <person name="Aryal R."/>
            <person name="Dudchenko O."/>
            <person name="Sargent D.J."/>
            <person name="Mead D."/>
            <person name="Buti M."/>
            <person name="Cavallini A."/>
            <person name="Hytonen T."/>
            <person name="Andres J."/>
            <person name="Pham M."/>
            <person name="Weisz D."/>
            <person name="Mascagni F."/>
            <person name="Usai G."/>
            <person name="Natali L."/>
            <person name="Bassil N."/>
            <person name="Fernandez G.E."/>
            <person name="Lomsadze A."/>
            <person name="Armour M."/>
            <person name="Olukolu B."/>
            <person name="Poorten T."/>
            <person name="Britton C."/>
            <person name="Davik J."/>
            <person name="Ashrafi H."/>
            <person name="Aiden E.L."/>
            <person name="Borodovsky M."/>
            <person name="Worthington M."/>
        </authorList>
    </citation>
    <scope>NUCLEOTIDE SEQUENCE [LARGE SCALE GENOMIC DNA]</scope>
    <source>
        <strain evidence="11">PI 553951</strain>
    </source>
</reference>
<evidence type="ECO:0000256" key="5">
    <source>
        <dbReference type="ARBA" id="ARBA00022670"/>
    </source>
</evidence>
<dbReference type="GO" id="GO:0004185">
    <property type="term" value="F:serine-type carboxypeptidase activity"/>
    <property type="evidence" value="ECO:0007669"/>
    <property type="project" value="UniProtKB-UniRule"/>
</dbReference>
<evidence type="ECO:0000256" key="2">
    <source>
        <dbReference type="ARBA" id="ARBA00009431"/>
    </source>
</evidence>
<accession>A0AAW1XHH6</accession>
<dbReference type="SUPFAM" id="SSF53474">
    <property type="entry name" value="alpha/beta-Hydrolases"/>
    <property type="match status" value="1"/>
</dbReference>
<dbReference type="InterPro" id="IPR001563">
    <property type="entry name" value="Peptidase_S10"/>
</dbReference>
<evidence type="ECO:0000256" key="6">
    <source>
        <dbReference type="ARBA" id="ARBA00022729"/>
    </source>
</evidence>
<feature type="signal peptide" evidence="10">
    <location>
        <begin position="1"/>
        <end position="25"/>
    </location>
</feature>
<keyword evidence="4 10" id="KW-0121">Carboxypeptidase</keyword>
<name>A0AAW1XHH6_RUBAR</name>
<dbReference type="InterPro" id="IPR018202">
    <property type="entry name" value="Ser_caboxypep_ser_AS"/>
</dbReference>
<evidence type="ECO:0000256" key="4">
    <source>
        <dbReference type="ARBA" id="ARBA00022645"/>
    </source>
</evidence>
<keyword evidence="6 10" id="KW-0732">Signal</keyword>
<dbReference type="FunFam" id="3.40.50.11320:FF:000001">
    <property type="entry name" value="Carboxypeptidase"/>
    <property type="match status" value="1"/>
</dbReference>
<sequence length="419" mass="46712">MDFVVKATAFFFVLAIVVEPRPVLGSRRTLQQYSSVGTGSSDEDLVTNLPGQPAVDFKHYAGYVTVNETNGRSLFYRFFEAANNPDQKPLVLWLNGPGCSSVGYGATQEIGPFLLDIESQGIVFNNYSWNKEANLLFVESPVGVGFSYTNTTSDFDSLGDTFTAQDSYTFLHKWFLKYPSYRNRILYIAGESYAGKYIPELAEVIYDQNSDPSLHIDLKGILTCTCSLYTPTCTANNTASSDYAGSNSMQVMTMKRTSTMIPRIMGGLDPCLDGYSKKFFNRADVQKALHVSDGLQLKNWSICNDQIFSNWSDSKPSILPIYKKLIAAGLRIWVYSGDTDGRVPVLSTRYSLSALGLPITKTWRPWYHQKQVSGWYQEHKGLTYATFRGAGHDVPSFKPAESLVLFTSFLLGESPPSTR</sequence>
<evidence type="ECO:0000256" key="10">
    <source>
        <dbReference type="RuleBase" id="RU361156"/>
    </source>
</evidence>